<dbReference type="EMBL" id="BGPR01000002">
    <property type="protein sequence ID" value="GBL73087.1"/>
    <property type="molecule type" value="Genomic_DNA"/>
</dbReference>
<keyword evidence="3" id="KW-1185">Reference proteome</keyword>
<evidence type="ECO:0000259" key="1">
    <source>
        <dbReference type="Pfam" id="PF14291"/>
    </source>
</evidence>
<feature type="domain" description="DUF4371" evidence="1">
    <location>
        <begin position="16"/>
        <end position="131"/>
    </location>
</feature>
<dbReference type="SUPFAM" id="SSF53098">
    <property type="entry name" value="Ribonuclease H-like"/>
    <property type="match status" value="1"/>
</dbReference>
<sequence length="176" mass="20150">MKHLDRYVESASRSYLSHRIQDELISALAKKVRKEITNFVKKAKHFTILLDCTPDVSHQEQLSVILRYVNIDESEVSIQERFICFQAVKDSTRKRLSTKIESILEEEELDLGNCRGQGYDNGANMRGLYKGVQALILQKNSKVHCMPCRGHNLNLVLGDISKSSSLQIHFLLIKYA</sequence>
<dbReference type="OrthoDB" id="6437147at2759"/>
<dbReference type="InterPro" id="IPR012337">
    <property type="entry name" value="RNaseH-like_sf"/>
</dbReference>
<organism evidence="2 3">
    <name type="scientific">Araneus ventricosus</name>
    <name type="common">Orbweaver spider</name>
    <name type="synonym">Epeira ventricosa</name>
    <dbReference type="NCBI Taxonomy" id="182803"/>
    <lineage>
        <taxon>Eukaryota</taxon>
        <taxon>Metazoa</taxon>
        <taxon>Ecdysozoa</taxon>
        <taxon>Arthropoda</taxon>
        <taxon>Chelicerata</taxon>
        <taxon>Arachnida</taxon>
        <taxon>Araneae</taxon>
        <taxon>Araneomorphae</taxon>
        <taxon>Entelegynae</taxon>
        <taxon>Araneoidea</taxon>
        <taxon>Araneidae</taxon>
        <taxon>Araneus</taxon>
    </lineage>
</organism>
<name>A0A4Y2A0K9_ARAVE</name>
<dbReference type="AlphaFoldDB" id="A0A4Y2A0K9"/>
<reference evidence="2 3" key="1">
    <citation type="journal article" date="2019" name="Sci. Rep.">
        <title>Orb-weaving spider Araneus ventricosus genome elucidates the spidroin gene catalogue.</title>
        <authorList>
            <person name="Kono N."/>
            <person name="Nakamura H."/>
            <person name="Ohtoshi R."/>
            <person name="Moran D.A.P."/>
            <person name="Shinohara A."/>
            <person name="Yoshida Y."/>
            <person name="Fujiwara M."/>
            <person name="Mori M."/>
            <person name="Tomita M."/>
            <person name="Arakawa K."/>
        </authorList>
    </citation>
    <scope>NUCLEOTIDE SEQUENCE [LARGE SCALE GENOMIC DNA]</scope>
</reference>
<gene>
    <name evidence="2" type="ORF">AVEN_128241_1</name>
</gene>
<dbReference type="InterPro" id="IPR025398">
    <property type="entry name" value="DUF4371"/>
</dbReference>
<proteinExistence type="predicted"/>
<accession>A0A4Y2A0K9</accession>
<dbReference type="PANTHER" id="PTHR45749:SF35">
    <property type="entry name" value="AC-LIKE TRANSPOSASE-RELATED"/>
    <property type="match status" value="1"/>
</dbReference>
<protein>
    <recommendedName>
        <fullName evidence="1">DUF4371 domain-containing protein</fullName>
    </recommendedName>
</protein>
<dbReference type="Proteomes" id="UP000499080">
    <property type="component" value="Unassembled WGS sequence"/>
</dbReference>
<evidence type="ECO:0000313" key="2">
    <source>
        <dbReference type="EMBL" id="GBL73087.1"/>
    </source>
</evidence>
<comment type="caution">
    <text evidence="2">The sequence shown here is derived from an EMBL/GenBank/DDBJ whole genome shotgun (WGS) entry which is preliminary data.</text>
</comment>
<evidence type="ECO:0000313" key="3">
    <source>
        <dbReference type="Proteomes" id="UP000499080"/>
    </source>
</evidence>
<dbReference type="PANTHER" id="PTHR45749">
    <property type="match status" value="1"/>
</dbReference>
<dbReference type="Pfam" id="PF14291">
    <property type="entry name" value="DUF4371"/>
    <property type="match status" value="1"/>
</dbReference>